<keyword evidence="7 15" id="KW-0812">Transmembrane</keyword>
<dbReference type="EC" id="3.1.3.25" evidence="6"/>
<dbReference type="Pfam" id="PF00459">
    <property type="entry name" value="Inositol_P"/>
    <property type="match status" value="1"/>
</dbReference>
<dbReference type="FunFam" id="3.40.190.80:FF:000007">
    <property type="entry name" value="Blast:Putative inositol monophosphatase 3"/>
    <property type="match status" value="1"/>
</dbReference>
<evidence type="ECO:0000313" key="17">
    <source>
        <dbReference type="EMBL" id="KAK7495890.1"/>
    </source>
</evidence>
<feature type="binding site" evidence="14">
    <location>
        <position position="152"/>
    </location>
    <ligand>
        <name>Mg(2+)</name>
        <dbReference type="ChEBI" id="CHEBI:18420"/>
        <label>1</label>
        <note>catalytic</note>
    </ligand>
</feature>
<dbReference type="Proteomes" id="UP001519460">
    <property type="component" value="Unassembled WGS sequence"/>
</dbReference>
<evidence type="ECO:0000256" key="13">
    <source>
        <dbReference type="ARBA" id="ARBA00042119"/>
    </source>
</evidence>
<dbReference type="PANTHER" id="PTHR43028:SF4">
    <property type="entry name" value="INOSITOL MONOPHOSPHATASE 3"/>
    <property type="match status" value="1"/>
</dbReference>
<dbReference type="GO" id="GO:0052834">
    <property type="term" value="F:inositol monophosphate phosphatase activity"/>
    <property type="evidence" value="ECO:0007669"/>
    <property type="project" value="UniProtKB-EC"/>
</dbReference>
<evidence type="ECO:0000256" key="10">
    <source>
        <dbReference type="ARBA" id="ARBA00022842"/>
    </source>
</evidence>
<comment type="catalytic activity">
    <reaction evidence="1">
        <text>a myo-inositol phosphate + H2O = myo-inositol + phosphate</text>
        <dbReference type="Rhea" id="RHEA:24056"/>
        <dbReference type="ChEBI" id="CHEBI:15377"/>
        <dbReference type="ChEBI" id="CHEBI:17268"/>
        <dbReference type="ChEBI" id="CHEBI:43474"/>
        <dbReference type="ChEBI" id="CHEBI:84139"/>
        <dbReference type="EC" id="3.1.3.25"/>
    </reaction>
</comment>
<dbReference type="EMBL" id="JACVVK020000443">
    <property type="protein sequence ID" value="KAK7474224.1"/>
    <property type="molecule type" value="Genomic_DNA"/>
</dbReference>
<dbReference type="Gene3D" id="3.30.540.10">
    <property type="entry name" value="Fructose-1,6-Bisphosphatase, subunit A, domain 1"/>
    <property type="match status" value="1"/>
</dbReference>
<feature type="binding site" evidence="14">
    <location>
        <position position="154"/>
    </location>
    <ligand>
        <name>Mg(2+)</name>
        <dbReference type="ChEBI" id="CHEBI:18420"/>
        <label>1</label>
        <note>catalytic</note>
    </ligand>
</feature>
<reference evidence="16 18" key="2">
    <citation type="journal article" date="2023" name="Sci. Data">
        <title>Genome assembly of the Korean intertidal mud-creeper Batillaria attramentaria.</title>
        <authorList>
            <person name="Patra A.K."/>
            <person name="Ho P.T."/>
            <person name="Jun S."/>
            <person name="Lee S.J."/>
            <person name="Kim Y."/>
            <person name="Won Y.J."/>
        </authorList>
    </citation>
    <scope>NUCLEOTIDE SEQUENCE [LARGE SCALE GENOMIC DNA]</scope>
    <source>
        <strain evidence="16">Wonlab-2016</strain>
    </source>
</reference>
<keyword evidence="8 14" id="KW-0479">Metal-binding</keyword>
<comment type="caution">
    <text evidence="16">The sequence shown here is derived from an EMBL/GenBank/DDBJ whole genome shotgun (WGS) entry which is preliminary data.</text>
</comment>
<evidence type="ECO:0000256" key="14">
    <source>
        <dbReference type="PIRSR" id="PIRSR600760-2"/>
    </source>
</evidence>
<feature type="binding site" evidence="14">
    <location>
        <position position="155"/>
    </location>
    <ligand>
        <name>Mg(2+)</name>
        <dbReference type="ChEBI" id="CHEBI:18420"/>
        <label>1</label>
        <note>catalytic</note>
    </ligand>
</feature>
<feature type="binding site" evidence="14">
    <location>
        <position position="110"/>
    </location>
    <ligand>
        <name>Mg(2+)</name>
        <dbReference type="ChEBI" id="CHEBI:18420"/>
        <label>1</label>
        <note>catalytic</note>
    </ligand>
</feature>
<evidence type="ECO:0000256" key="4">
    <source>
        <dbReference type="ARBA" id="ARBA00005152"/>
    </source>
</evidence>
<keyword evidence="12 15" id="KW-0472">Membrane</keyword>
<dbReference type="InterPro" id="IPR050725">
    <property type="entry name" value="CysQ/Inositol_MonoPase"/>
</dbReference>
<evidence type="ECO:0000256" key="6">
    <source>
        <dbReference type="ARBA" id="ARBA00013106"/>
    </source>
</evidence>
<protein>
    <recommendedName>
        <fullName evidence="6">inositol-phosphate phosphatase</fullName>
        <ecNumber evidence="6">3.1.3.25</ecNumber>
    </recommendedName>
    <alternativeName>
        <fullName evidence="13">Myo-inositol monophosphatase A3</fullName>
    </alternativeName>
</protein>
<dbReference type="PANTHER" id="PTHR43028">
    <property type="entry name" value="3'(2'),5'-BISPHOSPHATE NUCLEOTIDASE 1"/>
    <property type="match status" value="1"/>
</dbReference>
<gene>
    <name evidence="17" type="ORF">BaRGS_00012880</name>
    <name evidence="16" type="ORF">BaRGS_00034516</name>
</gene>
<dbReference type="GO" id="GO:0005794">
    <property type="term" value="C:Golgi apparatus"/>
    <property type="evidence" value="ECO:0007669"/>
    <property type="project" value="UniProtKB-ARBA"/>
</dbReference>
<comment type="pathway">
    <text evidence="4">Polyol metabolism; myo-inositol biosynthesis; myo-inositol from D-glucose 6-phosphate: step 2/2.</text>
</comment>
<feature type="transmembrane region" description="Helical" evidence="15">
    <location>
        <begin position="12"/>
        <end position="33"/>
    </location>
</feature>
<sequence length="340" mass="37673">MAPANVRLNPVGLIIAGVLVICLFFYIFGMPSLGKENISMRELLSVSVDLAERGGRRVREIAEAHNLEAKEKGKTKEGAAEMLTTGDLESHRAIVHGFSKTYPGMTVISEEHENKPVDFSQIEDTNKLRSDVMERVSNDQSIAMSRIAVWIDPLDATQEYTEGLYQYVTTMVCVVVDGEPTMGVIHKPFTGETVWAWADYGHSKNLKKASEMKPDDNHRKIIVSRSHAGSVQDVSKRAFGANTEVVPAGGAGYKTLEVIKGNVEAYVHVTLIKKWDICSGHAILKAVDGMMTTLDGNFITYSPEDTPKNEGGLLATIYNHYDYLKKLTPEMDNLKKSHKR</sequence>
<name>A0ABD0JHA3_9CAEN</name>
<dbReference type="AlphaFoldDB" id="A0ABD0JHA3"/>
<comment type="cofactor">
    <cofactor evidence="2 14">
        <name>Mg(2+)</name>
        <dbReference type="ChEBI" id="CHEBI:18420"/>
    </cofactor>
</comment>
<comment type="subcellular location">
    <subcellularLocation>
        <location evidence="3">Membrane</location>
        <topology evidence="3">Single-pass membrane protein</topology>
    </subcellularLocation>
</comment>
<evidence type="ECO:0000256" key="15">
    <source>
        <dbReference type="SAM" id="Phobius"/>
    </source>
</evidence>
<evidence type="ECO:0000256" key="5">
    <source>
        <dbReference type="ARBA" id="ARBA00009759"/>
    </source>
</evidence>
<dbReference type="InterPro" id="IPR000760">
    <property type="entry name" value="Inositol_monophosphatase-like"/>
</dbReference>
<proteinExistence type="inferred from homology"/>
<keyword evidence="18" id="KW-1185">Reference proteome</keyword>
<dbReference type="EMBL" id="JACVVK020000071">
    <property type="protein sequence ID" value="KAK7495890.1"/>
    <property type="molecule type" value="Genomic_DNA"/>
</dbReference>
<evidence type="ECO:0000256" key="12">
    <source>
        <dbReference type="ARBA" id="ARBA00023136"/>
    </source>
</evidence>
<evidence type="ECO:0000256" key="2">
    <source>
        <dbReference type="ARBA" id="ARBA00001946"/>
    </source>
</evidence>
<keyword evidence="9" id="KW-0378">Hydrolase</keyword>
<dbReference type="Gene3D" id="3.40.190.80">
    <property type="match status" value="1"/>
</dbReference>
<evidence type="ECO:0000256" key="3">
    <source>
        <dbReference type="ARBA" id="ARBA00004167"/>
    </source>
</evidence>
<accession>A0ABD0JHA3</accession>
<organism evidence="16 18">
    <name type="scientific">Batillaria attramentaria</name>
    <dbReference type="NCBI Taxonomy" id="370345"/>
    <lineage>
        <taxon>Eukaryota</taxon>
        <taxon>Metazoa</taxon>
        <taxon>Spiralia</taxon>
        <taxon>Lophotrochozoa</taxon>
        <taxon>Mollusca</taxon>
        <taxon>Gastropoda</taxon>
        <taxon>Caenogastropoda</taxon>
        <taxon>Sorbeoconcha</taxon>
        <taxon>Cerithioidea</taxon>
        <taxon>Batillariidae</taxon>
        <taxon>Batillaria</taxon>
    </lineage>
</organism>
<comment type="similarity">
    <text evidence="5">Belongs to the inositol monophosphatase superfamily.</text>
</comment>
<dbReference type="SUPFAM" id="SSF56655">
    <property type="entry name" value="Carbohydrate phosphatase"/>
    <property type="match status" value="1"/>
</dbReference>
<evidence type="ECO:0000256" key="8">
    <source>
        <dbReference type="ARBA" id="ARBA00022723"/>
    </source>
</evidence>
<evidence type="ECO:0000313" key="18">
    <source>
        <dbReference type="Proteomes" id="UP001519460"/>
    </source>
</evidence>
<evidence type="ECO:0000313" key="16">
    <source>
        <dbReference type="EMBL" id="KAK7474224.1"/>
    </source>
</evidence>
<feature type="binding site" evidence="14">
    <location>
        <position position="276"/>
    </location>
    <ligand>
        <name>Mg(2+)</name>
        <dbReference type="ChEBI" id="CHEBI:18420"/>
        <label>1</label>
        <note>catalytic</note>
    </ligand>
</feature>
<dbReference type="GO" id="GO:0046872">
    <property type="term" value="F:metal ion binding"/>
    <property type="evidence" value="ECO:0007669"/>
    <property type="project" value="UniProtKB-KW"/>
</dbReference>
<evidence type="ECO:0000256" key="11">
    <source>
        <dbReference type="ARBA" id="ARBA00022989"/>
    </source>
</evidence>
<dbReference type="GO" id="GO:0016020">
    <property type="term" value="C:membrane"/>
    <property type="evidence" value="ECO:0007669"/>
    <property type="project" value="UniProtKB-SubCell"/>
</dbReference>
<reference evidence="16" key="1">
    <citation type="submission" date="2020-09" db="EMBL/GenBank/DDBJ databases">
        <authorList>
            <person name="Won Y."/>
        </authorList>
    </citation>
    <scope>NUCLEOTIDE SEQUENCE</scope>
    <source>
        <strain evidence="16">Wonlab-2016</strain>
        <tissue evidence="16">Foot muscle</tissue>
    </source>
</reference>
<dbReference type="CDD" id="cd01640">
    <property type="entry name" value="IPPase"/>
    <property type="match status" value="1"/>
</dbReference>
<evidence type="ECO:0000256" key="9">
    <source>
        <dbReference type="ARBA" id="ARBA00022801"/>
    </source>
</evidence>
<evidence type="ECO:0000256" key="7">
    <source>
        <dbReference type="ARBA" id="ARBA00022692"/>
    </source>
</evidence>
<keyword evidence="11 15" id="KW-1133">Transmembrane helix</keyword>
<reference evidence="16" key="3">
    <citation type="submission" date="2023-01" db="EMBL/GenBank/DDBJ databases">
        <authorList>
            <person name="Patra A."/>
        </authorList>
    </citation>
    <scope>NUCLEOTIDE SEQUENCE</scope>
    <source>
        <strain evidence="16">Wonlab-2016</strain>
        <tissue evidence="16">Foot muscle</tissue>
    </source>
</reference>
<keyword evidence="10 14" id="KW-0460">Magnesium</keyword>
<evidence type="ECO:0000256" key="1">
    <source>
        <dbReference type="ARBA" id="ARBA00001033"/>
    </source>
</evidence>
<dbReference type="FunFam" id="3.30.540.10:FF:000012">
    <property type="entry name" value="Blast:Putative inositol monophosphatase 3"/>
    <property type="match status" value="1"/>
</dbReference>